<evidence type="ECO:0000256" key="3">
    <source>
        <dbReference type="ARBA" id="ARBA00022989"/>
    </source>
</evidence>
<evidence type="ECO:0000256" key="5">
    <source>
        <dbReference type="SAM" id="MobiDB-lite"/>
    </source>
</evidence>
<dbReference type="EMBL" id="LSRX01000274">
    <property type="protein sequence ID" value="OLQ02052.1"/>
    <property type="molecule type" value="Genomic_DNA"/>
</dbReference>
<reference evidence="6 7" key="1">
    <citation type="submission" date="2016-02" db="EMBL/GenBank/DDBJ databases">
        <title>Genome analysis of coral dinoflagellate symbionts highlights evolutionary adaptations to a symbiotic lifestyle.</title>
        <authorList>
            <person name="Aranda M."/>
            <person name="Li Y."/>
            <person name="Liew Y.J."/>
            <person name="Baumgarten S."/>
            <person name="Simakov O."/>
            <person name="Wilson M."/>
            <person name="Piel J."/>
            <person name="Ashoor H."/>
            <person name="Bougouffa S."/>
            <person name="Bajic V.B."/>
            <person name="Ryu T."/>
            <person name="Ravasi T."/>
            <person name="Bayer T."/>
            <person name="Micklem G."/>
            <person name="Kim H."/>
            <person name="Bhak J."/>
            <person name="Lajeunesse T.C."/>
            <person name="Voolstra C.R."/>
        </authorList>
    </citation>
    <scope>NUCLEOTIDE SEQUENCE [LARGE SCALE GENOMIC DNA]</scope>
    <source>
        <strain evidence="6 7">CCMP2467</strain>
    </source>
</reference>
<evidence type="ECO:0000313" key="6">
    <source>
        <dbReference type="EMBL" id="OLQ02052.1"/>
    </source>
</evidence>
<keyword evidence="7" id="KW-1185">Reference proteome</keyword>
<dbReference type="Gene3D" id="1.20.120.350">
    <property type="entry name" value="Voltage-gated potassium channels. Chain C"/>
    <property type="match status" value="1"/>
</dbReference>
<keyword evidence="2" id="KW-0812">Transmembrane</keyword>
<evidence type="ECO:0008006" key="8">
    <source>
        <dbReference type="Google" id="ProtNLM"/>
    </source>
</evidence>
<sequence length="363" mass="39984">MTSNLVPPIVQAGPTLQPEVSEAADPVPEHPDTKETVPPVETTVSSRDLLLNVGRKKSEGSQMSVASAHASARVACCFNCGRRFDMFAADNADNDEIAPAPGPVSSEGRVSQRPGIGIKESRSGWHRFQNRIKSFIDYGAAVRPGRSVQLEFEGSAIGGTLGLIEGPDMEQVEPVFRLLDRFFVFVFTAELLMRLAVVVLGLVDFYFSLQVESGDVVPKDIVLLRLVRALKSLRAFRMMRSFRLFRGLFMTMGALIMGHLGLDDDARFSSCHMEVGIMSEVIWLKYGTAYRAMYTLYEITFAGLEIIFRAIDDSGDGIITEARMNEIAAYFQTLDLDVHEGAALFHLLDNGDGEASDMDSEHC</sequence>
<comment type="subcellular location">
    <subcellularLocation>
        <location evidence="1">Membrane</location>
        <topology evidence="1">Multi-pass membrane protein</topology>
    </subcellularLocation>
</comment>
<gene>
    <name evidence="6" type="ORF">AK812_SmicGene15157</name>
</gene>
<protein>
    <recommendedName>
        <fullName evidence="8">EF-hand domain-containing protein</fullName>
    </recommendedName>
</protein>
<evidence type="ECO:0000256" key="1">
    <source>
        <dbReference type="ARBA" id="ARBA00004141"/>
    </source>
</evidence>
<name>A0A1Q9E3P2_SYMMI</name>
<accession>A0A1Q9E3P2</accession>
<evidence type="ECO:0000313" key="7">
    <source>
        <dbReference type="Proteomes" id="UP000186817"/>
    </source>
</evidence>
<evidence type="ECO:0000256" key="4">
    <source>
        <dbReference type="ARBA" id="ARBA00023136"/>
    </source>
</evidence>
<organism evidence="6 7">
    <name type="scientific">Symbiodinium microadriaticum</name>
    <name type="common">Dinoflagellate</name>
    <name type="synonym">Zooxanthella microadriatica</name>
    <dbReference type="NCBI Taxonomy" id="2951"/>
    <lineage>
        <taxon>Eukaryota</taxon>
        <taxon>Sar</taxon>
        <taxon>Alveolata</taxon>
        <taxon>Dinophyceae</taxon>
        <taxon>Suessiales</taxon>
        <taxon>Symbiodiniaceae</taxon>
        <taxon>Symbiodinium</taxon>
    </lineage>
</organism>
<dbReference type="Proteomes" id="UP000186817">
    <property type="component" value="Unassembled WGS sequence"/>
</dbReference>
<dbReference type="AlphaFoldDB" id="A0A1Q9E3P2"/>
<keyword evidence="3" id="KW-1133">Transmembrane helix</keyword>
<keyword evidence="4" id="KW-0472">Membrane</keyword>
<dbReference type="InterPro" id="IPR027359">
    <property type="entry name" value="Volt_channel_dom_sf"/>
</dbReference>
<dbReference type="GO" id="GO:0016020">
    <property type="term" value="C:membrane"/>
    <property type="evidence" value="ECO:0007669"/>
    <property type="project" value="UniProtKB-SubCell"/>
</dbReference>
<dbReference type="OrthoDB" id="417400at2759"/>
<feature type="region of interest" description="Disordered" evidence="5">
    <location>
        <begin position="95"/>
        <end position="117"/>
    </location>
</feature>
<evidence type="ECO:0000256" key="2">
    <source>
        <dbReference type="ARBA" id="ARBA00022692"/>
    </source>
</evidence>
<proteinExistence type="predicted"/>
<feature type="region of interest" description="Disordered" evidence="5">
    <location>
        <begin position="1"/>
        <end position="44"/>
    </location>
</feature>
<comment type="caution">
    <text evidence="6">The sequence shown here is derived from an EMBL/GenBank/DDBJ whole genome shotgun (WGS) entry which is preliminary data.</text>
</comment>